<reference evidence="11 13" key="2">
    <citation type="submission" date="2013-03" db="EMBL/GenBank/DDBJ databases">
        <title>The Genome Sequence of Enterococcus raffinosus ATCC_49464 (PacBio/Illumina hybrid assembly).</title>
        <authorList>
            <consortium name="The Broad Institute Genomics Platform"/>
            <consortium name="The Broad Institute Genome Sequencing Center for Infectious Disease"/>
            <person name="Earl A."/>
            <person name="Russ C."/>
            <person name="Gilmore M."/>
            <person name="Surin D."/>
            <person name="Walker B."/>
            <person name="Young S."/>
            <person name="Zeng Q."/>
            <person name="Gargeya S."/>
            <person name="Fitzgerald M."/>
            <person name="Haas B."/>
            <person name="Abouelleil A."/>
            <person name="Allen A.W."/>
            <person name="Alvarado L."/>
            <person name="Arachchi H.M."/>
            <person name="Berlin A.M."/>
            <person name="Chapman S.B."/>
            <person name="Gainer-Dewar J."/>
            <person name="Goldberg J."/>
            <person name="Griggs A."/>
            <person name="Gujja S."/>
            <person name="Hansen M."/>
            <person name="Howarth C."/>
            <person name="Imamovic A."/>
            <person name="Ireland A."/>
            <person name="Larimer J."/>
            <person name="McCowan C."/>
            <person name="Murphy C."/>
            <person name="Pearson M."/>
            <person name="Poon T.W."/>
            <person name="Priest M."/>
            <person name="Roberts A."/>
            <person name="Saif S."/>
            <person name="Shea T."/>
            <person name="Sisk P."/>
            <person name="Sykes S."/>
            <person name="Wortman J."/>
            <person name="Nusbaum C."/>
            <person name="Birren B."/>
        </authorList>
    </citation>
    <scope>NUCLEOTIDE SEQUENCE [LARGE SCALE GENOMIC DNA]</scope>
    <source>
        <strain evidence="11 13">ATCC 49464</strain>
    </source>
</reference>
<dbReference type="InterPro" id="IPR004700">
    <property type="entry name" value="PTS_IIC_man"/>
</dbReference>
<sequence>MTVIQCLLISIFCVISGNEFPLYGSQFGWYVLGRPLIGGFICGIILGDVAGGIQLGVAVQLVYLAVVTPGGSMPIDLSFVSYPAMAIALASNMDSGSAIALASTIGVLGSFVCQLDFTVTSFFHKMQDKAIEEVDYNKYNKAYLVYPQLLKFLIRGVPCFLAVYLGAKYVGNFIDSMPQFVQAGLLSLGAVLPAVGIATLLTQSVRKNEYILFFLVGFVGIVFMNLNILGLTIFGGALAFLYYKSSFSEGNEAPRETNFDEEVL</sequence>
<dbReference type="AlphaFoldDB" id="R2NSI4"/>
<evidence type="ECO:0000256" key="5">
    <source>
        <dbReference type="ARBA" id="ARBA00022683"/>
    </source>
</evidence>
<dbReference type="Pfam" id="PF03609">
    <property type="entry name" value="EII-Sor"/>
    <property type="match status" value="1"/>
</dbReference>
<evidence type="ECO:0000256" key="4">
    <source>
        <dbReference type="ARBA" id="ARBA00022597"/>
    </source>
</evidence>
<organism evidence="10 12">
    <name type="scientific">Enterococcus raffinosus ATCC 49464</name>
    <dbReference type="NCBI Taxonomy" id="1158602"/>
    <lineage>
        <taxon>Bacteria</taxon>
        <taxon>Bacillati</taxon>
        <taxon>Bacillota</taxon>
        <taxon>Bacilli</taxon>
        <taxon>Lactobacillales</taxon>
        <taxon>Enterococcaceae</taxon>
        <taxon>Enterococcus</taxon>
    </lineage>
</organism>
<dbReference type="PANTHER" id="PTHR32502">
    <property type="entry name" value="N-ACETYLGALACTOSAMINE PERMEASE II COMPONENT-RELATED"/>
    <property type="match status" value="1"/>
</dbReference>
<name>R2NSI4_9ENTE</name>
<evidence type="ECO:0000256" key="6">
    <source>
        <dbReference type="ARBA" id="ARBA00022692"/>
    </source>
</evidence>
<dbReference type="GO" id="GO:0009401">
    <property type="term" value="P:phosphoenolpyruvate-dependent sugar phosphotransferase system"/>
    <property type="evidence" value="ECO:0007669"/>
    <property type="project" value="UniProtKB-KW"/>
</dbReference>
<keyword evidence="5" id="KW-0598">Phosphotransferase system</keyword>
<evidence type="ECO:0000313" key="10">
    <source>
        <dbReference type="EMBL" id="EOH74992.1"/>
    </source>
</evidence>
<feature type="transmembrane region" description="Helical" evidence="9">
    <location>
        <begin position="210"/>
        <end position="243"/>
    </location>
</feature>
<proteinExistence type="predicted"/>
<evidence type="ECO:0000256" key="2">
    <source>
        <dbReference type="ARBA" id="ARBA00022448"/>
    </source>
</evidence>
<keyword evidence="4" id="KW-0762">Sugar transport</keyword>
<dbReference type="PROSITE" id="PS51106">
    <property type="entry name" value="PTS_EIIC_TYPE_4"/>
    <property type="match status" value="1"/>
</dbReference>
<feature type="transmembrane region" description="Helical" evidence="9">
    <location>
        <begin position="97"/>
        <end position="123"/>
    </location>
</feature>
<accession>R2NSI4</accession>
<keyword evidence="8 9" id="KW-0472">Membrane</keyword>
<dbReference type="OrthoDB" id="9815089at2"/>
<keyword evidence="13" id="KW-1185">Reference proteome</keyword>
<evidence type="ECO:0008006" key="14">
    <source>
        <dbReference type="Google" id="ProtNLM"/>
    </source>
</evidence>
<dbReference type="InterPro" id="IPR050303">
    <property type="entry name" value="GatZ_KbaZ_carbometab"/>
</dbReference>
<dbReference type="PANTHER" id="PTHR32502:SF8">
    <property type="entry name" value="N-ACETYLGALACTOSAMINE PERMEASE IIC COMPONENT 1"/>
    <property type="match status" value="1"/>
</dbReference>
<keyword evidence="6 9" id="KW-0812">Transmembrane</keyword>
<dbReference type="EMBL" id="ASWF01000001">
    <property type="protein sequence ID" value="EOT82171.1"/>
    <property type="molecule type" value="Genomic_DNA"/>
</dbReference>
<dbReference type="eggNOG" id="COG3715">
    <property type="taxonomic scope" value="Bacteria"/>
</dbReference>
<keyword evidence="3" id="KW-1003">Cell membrane</keyword>
<keyword evidence="2" id="KW-0813">Transport</keyword>
<comment type="caution">
    <text evidence="10">The sequence shown here is derived from an EMBL/GenBank/DDBJ whole genome shotgun (WGS) entry which is preliminary data.</text>
</comment>
<feature type="transmembrane region" description="Helical" evidence="9">
    <location>
        <begin position="144"/>
        <end position="167"/>
    </location>
</feature>
<evidence type="ECO:0000256" key="8">
    <source>
        <dbReference type="ARBA" id="ARBA00023136"/>
    </source>
</evidence>
<protein>
    <recommendedName>
        <fullName evidence="14">PTS system mannose/fructose/sorbose-specific IIC component</fullName>
    </recommendedName>
</protein>
<evidence type="ECO:0000256" key="3">
    <source>
        <dbReference type="ARBA" id="ARBA00022475"/>
    </source>
</evidence>
<feature type="transmembrane region" description="Helical" evidence="9">
    <location>
        <begin position="61"/>
        <end position="85"/>
    </location>
</feature>
<evidence type="ECO:0000256" key="1">
    <source>
        <dbReference type="ARBA" id="ARBA00004651"/>
    </source>
</evidence>
<dbReference type="Proteomes" id="UP000014158">
    <property type="component" value="Unassembled WGS sequence"/>
</dbReference>
<evidence type="ECO:0000256" key="7">
    <source>
        <dbReference type="ARBA" id="ARBA00022989"/>
    </source>
</evidence>
<gene>
    <name evidence="11" type="ORF">I590_00596</name>
    <name evidence="10" type="ORF">UAK_03856</name>
</gene>
<feature type="transmembrane region" description="Helical" evidence="9">
    <location>
        <begin position="179"/>
        <end position="201"/>
    </location>
</feature>
<reference evidence="10 12" key="1">
    <citation type="submission" date="2013-02" db="EMBL/GenBank/DDBJ databases">
        <title>The Genome Sequence of Enterococcus raffinosus ATCC_49464.</title>
        <authorList>
            <consortium name="The Broad Institute Genome Sequencing Platform"/>
            <consortium name="The Broad Institute Genome Sequencing Center for Infectious Disease"/>
            <person name="Earl A.M."/>
            <person name="Gilmore M.S."/>
            <person name="Lebreton F."/>
            <person name="Walker B."/>
            <person name="Young S.K."/>
            <person name="Zeng Q."/>
            <person name="Gargeya S."/>
            <person name="Fitzgerald M."/>
            <person name="Haas B."/>
            <person name="Abouelleil A."/>
            <person name="Alvarado L."/>
            <person name="Arachchi H.M."/>
            <person name="Berlin A.M."/>
            <person name="Chapman S.B."/>
            <person name="Dewar J."/>
            <person name="Goldberg J."/>
            <person name="Griggs A."/>
            <person name="Gujja S."/>
            <person name="Hansen M."/>
            <person name="Howarth C."/>
            <person name="Imamovic A."/>
            <person name="Larimer J."/>
            <person name="McCowan C."/>
            <person name="Murphy C."/>
            <person name="Neiman D."/>
            <person name="Pearson M."/>
            <person name="Priest M."/>
            <person name="Roberts A."/>
            <person name="Saif S."/>
            <person name="Shea T."/>
            <person name="Sisk P."/>
            <person name="Sykes S."/>
            <person name="Wortman J."/>
            <person name="Nusbaum C."/>
            <person name="Birren B."/>
        </authorList>
    </citation>
    <scope>NUCLEOTIDE SEQUENCE [LARGE SCALE GENOMIC DNA]</scope>
    <source>
        <strain evidence="10 12">ATCC 49464</strain>
    </source>
</reference>
<dbReference type="GO" id="GO:0005886">
    <property type="term" value="C:plasma membrane"/>
    <property type="evidence" value="ECO:0007669"/>
    <property type="project" value="UniProtKB-SubCell"/>
</dbReference>
<evidence type="ECO:0000313" key="11">
    <source>
        <dbReference type="EMBL" id="EOT82171.1"/>
    </source>
</evidence>
<dbReference type="RefSeq" id="WP_010747019.1">
    <property type="nucleotide sequence ID" value="NZ_ASWF01000001.1"/>
</dbReference>
<dbReference type="HOGENOM" id="CLU_069101_3_0_9"/>
<dbReference type="PATRIC" id="fig|1158602.3.peg.3856"/>
<dbReference type="Proteomes" id="UP000013877">
    <property type="component" value="Unassembled WGS sequence"/>
</dbReference>
<comment type="subcellular location">
    <subcellularLocation>
        <location evidence="1">Cell membrane</location>
        <topology evidence="1">Multi-pass membrane protein</topology>
    </subcellularLocation>
</comment>
<evidence type="ECO:0000313" key="13">
    <source>
        <dbReference type="Proteomes" id="UP000014158"/>
    </source>
</evidence>
<keyword evidence="7 9" id="KW-1133">Transmembrane helix</keyword>
<feature type="transmembrane region" description="Helical" evidence="9">
    <location>
        <begin position="27"/>
        <end position="49"/>
    </location>
</feature>
<evidence type="ECO:0000256" key="9">
    <source>
        <dbReference type="SAM" id="Phobius"/>
    </source>
</evidence>
<dbReference type="EMBL" id="AJAL01000020">
    <property type="protein sequence ID" value="EOH74992.1"/>
    <property type="molecule type" value="Genomic_DNA"/>
</dbReference>
<evidence type="ECO:0000313" key="12">
    <source>
        <dbReference type="Proteomes" id="UP000013877"/>
    </source>
</evidence>